<accession>A0A9P7JCB6</accession>
<protein>
    <submittedName>
        <fullName evidence="3">Uncharacterized protein</fullName>
    </submittedName>
</protein>
<feature type="transmembrane region" description="Helical" evidence="1">
    <location>
        <begin position="270"/>
        <end position="289"/>
    </location>
</feature>
<dbReference type="PANTHER" id="PTHR35043">
    <property type="entry name" value="TRANSCRIPTION FACTOR DOMAIN-CONTAINING PROTEIN"/>
    <property type="match status" value="1"/>
</dbReference>
<keyword evidence="2" id="KW-0732">Signal</keyword>
<keyword evidence="1" id="KW-1133">Transmembrane helix</keyword>
<reference evidence="3" key="1">
    <citation type="journal article" date="2020" name="New Phytol.">
        <title>Comparative genomics reveals dynamic genome evolution in host specialist ectomycorrhizal fungi.</title>
        <authorList>
            <person name="Lofgren L.A."/>
            <person name="Nguyen N.H."/>
            <person name="Vilgalys R."/>
            <person name="Ruytinx J."/>
            <person name="Liao H.L."/>
            <person name="Branco S."/>
            <person name="Kuo A."/>
            <person name="LaButti K."/>
            <person name="Lipzen A."/>
            <person name="Andreopoulos W."/>
            <person name="Pangilinan J."/>
            <person name="Riley R."/>
            <person name="Hundley H."/>
            <person name="Na H."/>
            <person name="Barry K."/>
            <person name="Grigoriev I.V."/>
            <person name="Stajich J.E."/>
            <person name="Kennedy P.G."/>
        </authorList>
    </citation>
    <scope>NUCLEOTIDE SEQUENCE</scope>
    <source>
        <strain evidence="3">MN1</strain>
    </source>
</reference>
<sequence>MRLFFCTILYLVQVIRASQTINTSEDYEALSLSFTNRTLWNIISSCVLTLFACIYSTVHPNIPSPEDSPVSIIWRRLGMMIMVLFYPELIIAWAMGQWLSARQVTKKFKKSGHFGVEAPAEQYELEDRDGTRLLEPHAEVAASAVHSTPVSTSGYGLTRALAKPFKTLWKAYFSKQFEDYEWTQTHSFFVLMGGFMLYDVDGKPYSTIQPGQLLRLIDEGCIDAPIITANQIRDKSKGNVISKGTLMLQVGWFVMQLITRAVYHLDTTEFEIATLAFAVLNFLTYPMWWNKPLDVQCPYPVYWKSTTSVPSDYFNEYEEFEESFPMILQIILTFLLSPVEMLGAPDINGSPSSRMLRVRTFGGHIRLEGWYEYVPFVAAFLMATIFGGVHCIAWYFTFPTSTDRALWRISAIAITGTPIAGALFGYLMGPFIVFCVLSYVSGRVILLVLMFTTIRDFPPGAYLAVSWTSIVPHL</sequence>
<feature type="transmembrane region" description="Helical" evidence="1">
    <location>
        <begin position="41"/>
        <end position="58"/>
    </location>
</feature>
<keyword evidence="1" id="KW-0812">Transmembrane</keyword>
<evidence type="ECO:0000256" key="1">
    <source>
        <dbReference type="SAM" id="Phobius"/>
    </source>
</evidence>
<comment type="caution">
    <text evidence="3">The sequence shown here is derived from an EMBL/GenBank/DDBJ whole genome shotgun (WGS) entry which is preliminary data.</text>
</comment>
<evidence type="ECO:0000256" key="2">
    <source>
        <dbReference type="SAM" id="SignalP"/>
    </source>
</evidence>
<evidence type="ECO:0000313" key="4">
    <source>
        <dbReference type="Proteomes" id="UP000807769"/>
    </source>
</evidence>
<dbReference type="EMBL" id="JABBWG010000022">
    <property type="protein sequence ID" value="KAG1813968.1"/>
    <property type="molecule type" value="Genomic_DNA"/>
</dbReference>
<feature type="transmembrane region" description="Helical" evidence="1">
    <location>
        <begin position="246"/>
        <end position="263"/>
    </location>
</feature>
<evidence type="ECO:0000313" key="3">
    <source>
        <dbReference type="EMBL" id="KAG1813968.1"/>
    </source>
</evidence>
<proteinExistence type="predicted"/>
<feature type="transmembrane region" description="Helical" evidence="1">
    <location>
        <begin position="376"/>
        <end position="398"/>
    </location>
</feature>
<dbReference type="RefSeq" id="XP_041191604.1">
    <property type="nucleotide sequence ID" value="XM_041336047.1"/>
</dbReference>
<feature type="transmembrane region" description="Helical" evidence="1">
    <location>
        <begin position="431"/>
        <end position="451"/>
    </location>
</feature>
<dbReference type="OrthoDB" id="9451547at2759"/>
<keyword evidence="1" id="KW-0472">Membrane</keyword>
<gene>
    <name evidence="3" type="ORF">BJ212DRAFT_1364816</name>
</gene>
<dbReference type="GeneID" id="64630064"/>
<dbReference type="Proteomes" id="UP000807769">
    <property type="component" value="Unassembled WGS sequence"/>
</dbReference>
<name>A0A9P7JCB6_9AGAM</name>
<feature type="transmembrane region" description="Helical" evidence="1">
    <location>
        <begin position="79"/>
        <end position="99"/>
    </location>
</feature>
<feature type="transmembrane region" description="Helical" evidence="1">
    <location>
        <begin position="405"/>
        <end position="425"/>
    </location>
</feature>
<dbReference type="AlphaFoldDB" id="A0A9P7JCB6"/>
<dbReference type="PANTHER" id="PTHR35043:SF7">
    <property type="entry name" value="TRANSCRIPTION FACTOR DOMAIN-CONTAINING PROTEIN"/>
    <property type="match status" value="1"/>
</dbReference>
<feature type="chain" id="PRO_5040174749" evidence="2">
    <location>
        <begin position="18"/>
        <end position="474"/>
    </location>
</feature>
<keyword evidence="4" id="KW-1185">Reference proteome</keyword>
<organism evidence="3 4">
    <name type="scientific">Suillus subaureus</name>
    <dbReference type="NCBI Taxonomy" id="48587"/>
    <lineage>
        <taxon>Eukaryota</taxon>
        <taxon>Fungi</taxon>
        <taxon>Dikarya</taxon>
        <taxon>Basidiomycota</taxon>
        <taxon>Agaricomycotina</taxon>
        <taxon>Agaricomycetes</taxon>
        <taxon>Agaricomycetidae</taxon>
        <taxon>Boletales</taxon>
        <taxon>Suillineae</taxon>
        <taxon>Suillaceae</taxon>
        <taxon>Suillus</taxon>
    </lineage>
</organism>
<feature type="signal peptide" evidence="2">
    <location>
        <begin position="1"/>
        <end position="17"/>
    </location>
</feature>